<keyword evidence="3" id="KW-0812">Transmembrane</keyword>
<dbReference type="Proteomes" id="UP001199750">
    <property type="component" value="Unassembled WGS sequence"/>
</dbReference>
<evidence type="ECO:0000256" key="2">
    <source>
        <dbReference type="ARBA" id="ARBA00022670"/>
    </source>
</evidence>
<keyword evidence="7" id="KW-1133">Transmembrane helix</keyword>
<evidence type="ECO:0000256" key="7">
    <source>
        <dbReference type="ARBA" id="ARBA00022989"/>
    </source>
</evidence>
<reference evidence="18 19" key="1">
    <citation type="submission" date="2018-08" db="EMBL/GenBank/DDBJ databases">
        <title>A genome reference for cultivated species of the human gut microbiota.</title>
        <authorList>
            <person name="Zou Y."/>
            <person name="Xue W."/>
            <person name="Luo G."/>
        </authorList>
    </citation>
    <scope>NUCLEOTIDE SEQUENCE [LARGE SCALE GENOMIC DNA]</scope>
    <source>
        <strain evidence="16 18">AF14-6AC</strain>
        <strain evidence="15 19">AF16-14</strain>
        <strain evidence="17 20">OF03-11</strain>
    </source>
</reference>
<dbReference type="Proteomes" id="UP000284243">
    <property type="component" value="Unassembled WGS sequence"/>
</dbReference>
<dbReference type="Pfam" id="PF13248">
    <property type="entry name" value="Zn_ribbon_3"/>
    <property type="match status" value="1"/>
</dbReference>
<organism evidence="15 19">
    <name type="scientific">Odoribacter splanchnicus</name>
    <dbReference type="NCBI Taxonomy" id="28118"/>
    <lineage>
        <taxon>Bacteria</taxon>
        <taxon>Pseudomonadati</taxon>
        <taxon>Bacteroidota</taxon>
        <taxon>Bacteroidia</taxon>
        <taxon>Bacteroidales</taxon>
        <taxon>Odoribacteraceae</taxon>
        <taxon>Odoribacter</taxon>
    </lineage>
</organism>
<keyword evidence="4" id="KW-0479">Metal-binding</keyword>
<evidence type="ECO:0000256" key="8">
    <source>
        <dbReference type="ARBA" id="ARBA00023049"/>
    </source>
</evidence>
<keyword evidence="5 10" id="KW-0378">Hydrolase</keyword>
<proteinExistence type="inferred from homology"/>
<comment type="cofactor">
    <cofactor evidence="10">
        <name>Zn(2+)</name>
        <dbReference type="ChEBI" id="CHEBI:29105"/>
    </cofactor>
    <text evidence="10">Binds 1 zinc ion per subunit.</text>
</comment>
<dbReference type="GeneID" id="61273678"/>
<evidence type="ECO:0000256" key="9">
    <source>
        <dbReference type="ARBA" id="ARBA00023136"/>
    </source>
</evidence>
<keyword evidence="8 10" id="KW-0482">Metalloprotease</keyword>
<reference evidence="13" key="2">
    <citation type="submission" date="2022-01" db="EMBL/GenBank/DDBJ databases">
        <title>Collection of gut derived symbiotic bacterial strains cultured from healthy donors.</title>
        <authorList>
            <person name="Lin H."/>
            <person name="Kohout C."/>
            <person name="Waligurski E."/>
            <person name="Pamer E.G."/>
        </authorList>
    </citation>
    <scope>NUCLEOTIDE SEQUENCE</scope>
    <source>
        <strain evidence="13">DFI.1.149</strain>
    </source>
</reference>
<dbReference type="GO" id="GO:0046872">
    <property type="term" value="F:metal ion binding"/>
    <property type="evidence" value="ECO:0007669"/>
    <property type="project" value="UniProtKB-KW"/>
</dbReference>
<dbReference type="Proteomes" id="UP000283426">
    <property type="component" value="Unassembled WGS sequence"/>
</dbReference>
<evidence type="ECO:0000313" key="20">
    <source>
        <dbReference type="Proteomes" id="UP000284434"/>
    </source>
</evidence>
<dbReference type="Proteomes" id="UP001212263">
    <property type="component" value="Unassembled WGS sequence"/>
</dbReference>
<evidence type="ECO:0000259" key="11">
    <source>
        <dbReference type="Pfam" id="PF01435"/>
    </source>
</evidence>
<name>A0A1Y3Y6C9_9BACT</name>
<dbReference type="GO" id="GO:0004222">
    <property type="term" value="F:metalloendopeptidase activity"/>
    <property type="evidence" value="ECO:0007669"/>
    <property type="project" value="InterPro"/>
</dbReference>
<comment type="similarity">
    <text evidence="10">Belongs to the peptidase M48 family.</text>
</comment>
<sequence>MVRPADYIHPEDEAARRNMEAIPGFAAAMKLFMRYYDEQIVHGMNMANKIRLSPTQLPEIYQKLPPICQRLSISEPEFYLEMDPYPNAYAMGDTRTMVTVTSGLLEYLTDEEVSSVIAHECGHIACRHMLYHTLASTLLRNIERMGILGNAVMPVYWALQYWSRRSELSADRAGAVALGSIEKVVEVQLRLAGGPREITQNVNVEEFVKQADYYDTLQNNTWDKLLQNYAILGASHPFTAIRVREILKWGKTEQCQRILKNIKLEQDGLICPNCGKPLEKDWIYCKHCGFKLK</sequence>
<dbReference type="InterPro" id="IPR050083">
    <property type="entry name" value="HtpX_protease"/>
</dbReference>
<dbReference type="EMBL" id="QRYC01000022">
    <property type="protein sequence ID" value="RGU55020.1"/>
    <property type="molecule type" value="Genomic_DNA"/>
</dbReference>
<dbReference type="InterPro" id="IPR001915">
    <property type="entry name" value="Peptidase_M48"/>
</dbReference>
<evidence type="ECO:0000313" key="17">
    <source>
        <dbReference type="EMBL" id="RGY05683.1"/>
    </source>
</evidence>
<evidence type="ECO:0000313" key="15">
    <source>
        <dbReference type="EMBL" id="RGU55020.1"/>
    </source>
</evidence>
<keyword evidence="9" id="KW-0472">Membrane</keyword>
<evidence type="ECO:0000313" key="19">
    <source>
        <dbReference type="Proteomes" id="UP000284243"/>
    </source>
</evidence>
<gene>
    <name evidence="16" type="ORF">DWW24_10550</name>
    <name evidence="15" type="ORF">DWW57_13680</name>
    <name evidence="17" type="ORF">DXA53_11585</name>
    <name evidence="13" type="ORF">L0P03_20810</name>
    <name evidence="14" type="ORF">PN645_16815</name>
</gene>
<evidence type="ECO:0000313" key="18">
    <source>
        <dbReference type="Proteomes" id="UP000283426"/>
    </source>
</evidence>
<dbReference type="RefSeq" id="WP_013610767.1">
    <property type="nucleotide sequence ID" value="NZ_CABJFF010000020.1"/>
</dbReference>
<evidence type="ECO:0000313" key="16">
    <source>
        <dbReference type="EMBL" id="RGV26079.1"/>
    </source>
</evidence>
<feature type="domain" description="Peptidase M48" evidence="11">
    <location>
        <begin position="69"/>
        <end position="249"/>
    </location>
</feature>
<evidence type="ECO:0000313" key="14">
    <source>
        <dbReference type="EMBL" id="MDB9224646.1"/>
    </source>
</evidence>
<dbReference type="PANTHER" id="PTHR43221">
    <property type="entry name" value="PROTEASE HTPX"/>
    <property type="match status" value="1"/>
</dbReference>
<dbReference type="OMA" id="HIKCGHT"/>
<evidence type="ECO:0000256" key="4">
    <source>
        <dbReference type="ARBA" id="ARBA00022723"/>
    </source>
</evidence>
<evidence type="ECO:0000256" key="1">
    <source>
        <dbReference type="ARBA" id="ARBA00022475"/>
    </source>
</evidence>
<dbReference type="PANTHER" id="PTHR43221:SF3">
    <property type="entry name" value="SLL1280 PROTEIN"/>
    <property type="match status" value="1"/>
</dbReference>
<accession>A0A1Y3Y6C9</accession>
<evidence type="ECO:0000256" key="3">
    <source>
        <dbReference type="ARBA" id="ARBA00022692"/>
    </source>
</evidence>
<keyword evidence="1" id="KW-1003">Cell membrane</keyword>
<dbReference type="EMBL" id="QRYW01000020">
    <property type="protein sequence ID" value="RGV26079.1"/>
    <property type="molecule type" value="Genomic_DNA"/>
</dbReference>
<feature type="domain" description="Putative zinc-ribbon" evidence="12">
    <location>
        <begin position="271"/>
        <end position="291"/>
    </location>
</feature>
<keyword evidence="2 10" id="KW-0645">Protease</keyword>
<evidence type="ECO:0000259" key="12">
    <source>
        <dbReference type="Pfam" id="PF13248"/>
    </source>
</evidence>
<dbReference type="Proteomes" id="UP000284434">
    <property type="component" value="Unassembled WGS sequence"/>
</dbReference>
<evidence type="ECO:0000256" key="10">
    <source>
        <dbReference type="RuleBase" id="RU003983"/>
    </source>
</evidence>
<dbReference type="Gene3D" id="3.30.2010.10">
    <property type="entry name" value="Metalloproteases ('zincins'), catalytic domain"/>
    <property type="match status" value="1"/>
</dbReference>
<evidence type="ECO:0000313" key="13">
    <source>
        <dbReference type="EMBL" id="MCG4962262.1"/>
    </source>
</evidence>
<dbReference type="InterPro" id="IPR059113">
    <property type="entry name" value="Znf_ribbon"/>
</dbReference>
<dbReference type="EMBL" id="JAQMRD010000029">
    <property type="protein sequence ID" value="MDB9224646.1"/>
    <property type="molecule type" value="Genomic_DNA"/>
</dbReference>
<keyword evidence="6 10" id="KW-0862">Zinc</keyword>
<dbReference type="EMBL" id="QSCO01000016">
    <property type="protein sequence ID" value="RGY05683.1"/>
    <property type="molecule type" value="Genomic_DNA"/>
</dbReference>
<evidence type="ECO:0000256" key="6">
    <source>
        <dbReference type="ARBA" id="ARBA00022833"/>
    </source>
</evidence>
<evidence type="ECO:0000256" key="5">
    <source>
        <dbReference type="ARBA" id="ARBA00022801"/>
    </source>
</evidence>
<dbReference type="GO" id="GO:0006508">
    <property type="term" value="P:proteolysis"/>
    <property type="evidence" value="ECO:0007669"/>
    <property type="project" value="UniProtKB-KW"/>
</dbReference>
<reference evidence="14" key="3">
    <citation type="submission" date="2023-01" db="EMBL/GenBank/DDBJ databases">
        <title>Human gut microbiome strain richness.</title>
        <authorList>
            <person name="Chen-Liaw A."/>
        </authorList>
    </citation>
    <scope>NUCLEOTIDE SEQUENCE</scope>
    <source>
        <strain evidence="14">RTP21484st1_B7_RTP21484_190118</strain>
    </source>
</reference>
<dbReference type="AlphaFoldDB" id="A0A1Y3Y6C9"/>
<dbReference type="EMBL" id="JAKNDN010000068">
    <property type="protein sequence ID" value="MCG4962262.1"/>
    <property type="molecule type" value="Genomic_DNA"/>
</dbReference>
<protein>
    <submittedName>
        <fullName evidence="13">M48 family metallopeptidase</fullName>
    </submittedName>
    <submittedName>
        <fullName evidence="15">Zinc-ribbon domain-containing protein</fullName>
    </submittedName>
</protein>
<comment type="caution">
    <text evidence="15">The sequence shown here is derived from an EMBL/GenBank/DDBJ whole genome shotgun (WGS) entry which is preliminary data.</text>
</comment>
<dbReference type="CDD" id="cd07325">
    <property type="entry name" value="M48_Ste24p_like"/>
    <property type="match status" value="1"/>
</dbReference>
<dbReference type="Pfam" id="PF01435">
    <property type="entry name" value="Peptidase_M48"/>
    <property type="match status" value="1"/>
</dbReference>